<proteinExistence type="predicted"/>
<name>A0ABY4GRZ5_9BACI</name>
<dbReference type="InterPro" id="IPR040680">
    <property type="entry name" value="DUF5643"/>
</dbReference>
<dbReference type="Proteomes" id="UP000831537">
    <property type="component" value="Chromosome"/>
</dbReference>
<evidence type="ECO:0000313" key="4">
    <source>
        <dbReference type="Proteomes" id="UP000831537"/>
    </source>
</evidence>
<keyword evidence="1" id="KW-0812">Transmembrane</keyword>
<sequence>MGVWIRRLIIIVCIIVLIPNIVSFFSGMTNGLPENIENKVNNGDAVLIDLDKKVNLEGDDILFKHLVLAPEETSLILEVHKEENGWSFPESALELKDDKGNSYPVTSSSSSGETWGQYTVVHYEPLAANVETIEIKFEWFDRMFQT</sequence>
<protein>
    <submittedName>
        <fullName evidence="3">DUF5643 domain-containing protein</fullName>
    </submittedName>
</protein>
<feature type="transmembrane region" description="Helical" evidence="1">
    <location>
        <begin position="7"/>
        <end position="28"/>
    </location>
</feature>
<dbReference type="Pfam" id="PF18705">
    <property type="entry name" value="DUF5643"/>
    <property type="match status" value="1"/>
</dbReference>
<gene>
    <name evidence="3" type="ORF">MUN87_08525</name>
</gene>
<reference evidence="3 4" key="1">
    <citation type="submission" date="2022-04" db="EMBL/GenBank/DDBJ databases">
        <title>Gracilibacillus sp. isolated from saltern.</title>
        <authorList>
            <person name="Won M."/>
            <person name="Lee C.-M."/>
            <person name="Woen H.-Y."/>
            <person name="Kwon S.-W."/>
        </authorList>
    </citation>
    <scope>NUCLEOTIDE SEQUENCE [LARGE SCALE GENOMIC DNA]</scope>
    <source>
        <strain evidence="3 4">SSPM10-3</strain>
    </source>
</reference>
<evidence type="ECO:0000259" key="2">
    <source>
        <dbReference type="Pfam" id="PF18705"/>
    </source>
</evidence>
<evidence type="ECO:0000256" key="1">
    <source>
        <dbReference type="SAM" id="Phobius"/>
    </source>
</evidence>
<evidence type="ECO:0000313" key="3">
    <source>
        <dbReference type="EMBL" id="UOQ86913.1"/>
    </source>
</evidence>
<dbReference type="EMBL" id="CP095071">
    <property type="protein sequence ID" value="UOQ86913.1"/>
    <property type="molecule type" value="Genomic_DNA"/>
</dbReference>
<accession>A0ABY4GRZ5</accession>
<feature type="domain" description="DUF5643" evidence="2">
    <location>
        <begin position="48"/>
        <end position="139"/>
    </location>
</feature>
<organism evidence="3 4">
    <name type="scientific">Gracilibacillus salinarum</name>
    <dbReference type="NCBI Taxonomy" id="2932255"/>
    <lineage>
        <taxon>Bacteria</taxon>
        <taxon>Bacillati</taxon>
        <taxon>Bacillota</taxon>
        <taxon>Bacilli</taxon>
        <taxon>Bacillales</taxon>
        <taxon>Bacillaceae</taxon>
        <taxon>Gracilibacillus</taxon>
    </lineage>
</organism>
<dbReference type="RefSeq" id="WP_244747294.1">
    <property type="nucleotide sequence ID" value="NZ_CP095071.1"/>
</dbReference>
<keyword evidence="1" id="KW-1133">Transmembrane helix</keyword>
<keyword evidence="1" id="KW-0472">Membrane</keyword>
<keyword evidence="4" id="KW-1185">Reference proteome</keyword>